<organism evidence="1 3">
    <name type="scientific">Halobacterium salinarum (strain ATCC 700922 / JCM 11081 / NRC-1)</name>
    <name type="common">Halobacterium halobium</name>
    <dbReference type="NCBI Taxonomy" id="64091"/>
    <lineage>
        <taxon>Archaea</taxon>
        <taxon>Methanobacteriati</taxon>
        <taxon>Methanobacteriota</taxon>
        <taxon>Stenosarchaea group</taxon>
        <taxon>Halobacteria</taxon>
        <taxon>Halobacteriales</taxon>
        <taxon>Halobacteriaceae</taxon>
        <taxon>Halobacterium</taxon>
        <taxon>Halobacterium salinarum NRC-34001</taxon>
    </lineage>
</organism>
<reference evidence="2" key="3">
    <citation type="journal article" date="2015" name="Life">
        <title>A manual curation strategy to improve genome annotation: application to a set of haloarchael genomes.</title>
        <authorList>
            <person name="Pfeiffer F."/>
            <person name="Oesterhelt D."/>
        </authorList>
    </citation>
    <scope>NUCLEOTIDE SEQUENCE</scope>
    <source>
        <strain evidence="2">NRC-1</strain>
        <plasmid evidence="2">pNRC200</plasmid>
    </source>
</reference>
<evidence type="ECO:0000313" key="1">
    <source>
        <dbReference type="EMBL" id="AAG21021.1"/>
    </source>
</evidence>
<dbReference type="AlphaFoldDB" id="Q9HHG1"/>
<keyword evidence="3" id="KW-1185">Reference proteome</keyword>
<reference evidence="2" key="2">
    <citation type="journal article" date="2008" name="Genomics">
        <title>Evolution in the laboratory: the genome of Halobacterium salinarum strain R1 compared to that of strain NRC-1.</title>
        <authorList>
            <person name="Pfeiffer F."/>
            <person name="Schuster S.C."/>
            <person name="Broicher A."/>
            <person name="Falb M."/>
            <person name="Palm P."/>
            <person name="Rodewald K."/>
            <person name="Ruepp A."/>
            <person name="Soppa J."/>
            <person name="Tittor J."/>
            <person name="Oesterhelt D."/>
        </authorList>
    </citation>
    <scope>NUCLEOTIDE SEQUENCE</scope>
    <source>
        <strain evidence="2">NRC-1</strain>
        <plasmid evidence="2">pNRC200</plasmid>
    </source>
</reference>
<proteinExistence type="predicted"/>
<keyword evidence="1" id="KW-0614">Plasmid</keyword>
<accession>Q9HHG1</accession>
<evidence type="ECO:0000313" key="2">
    <source>
        <dbReference type="EMBL" id="DAC79990.1"/>
    </source>
</evidence>
<reference evidence="2" key="4">
    <citation type="journal article" date="2019" name="Microbiol. Resour. Announc.">
        <title>The genome of the Halobacterium salinarum type strain is closely related to that of the laboratory strains NRC-1 and R1.</title>
        <authorList>
            <person name="Pfeiffer F."/>
            <person name="Marchfelder A."/>
            <person name="Habermann B.H."/>
            <person name="Dyall-Smith M."/>
        </authorList>
    </citation>
    <scope>NUCLEOTIDE SEQUENCE</scope>
    <source>
        <strain evidence="2">NRC-1</strain>
        <plasmid evidence="2">pNRC200</plasmid>
    </source>
</reference>
<geneLocation type="plasmid" evidence="1 3">
    <name>pNRC200</name>
</geneLocation>
<dbReference type="KEGG" id="hal:VNG_6416H"/>
<dbReference type="Proteomes" id="UP000000554">
    <property type="component" value="Plasmid pNRC200"/>
</dbReference>
<sequence>MHPALRGNSIRLSRSRKGSVQHGLDIPFGLLVADLNLLPGFLGTTVRFDASFVEPSSILTHGIQFHLRCPEIRVCGHFRRRLVRLIRLCVSKVCGFEFLFPLRTGRPRHFRRESPKFLLRKPGETAVVEFVFPKQIQVDPTVGCDFSESIPVTVAKRINDLLFGDIDIKGLRFTDECFQLSSFRLIVSVWCIVYLNGSVDHVRLRLKGISRQARIIPGEHPTFLEVGTLIEQPQFGAFTATLLLVDANEVVRELGERVKLDEERRHDTRVWISGVTDECGFSVDGFAEFVRHRSEPNLVVAAITAEHKIGRDARLGERGHSLVDEPGNL</sequence>
<dbReference type="EMBL" id="BK010831">
    <property type="protein sequence ID" value="DAC79990.1"/>
    <property type="molecule type" value="Genomic_DNA"/>
</dbReference>
<name>Q9HHG1_HALSA</name>
<dbReference type="EMBL" id="AE004438">
    <property type="protein sequence ID" value="AAG21021.1"/>
    <property type="molecule type" value="Genomic_DNA"/>
</dbReference>
<gene>
    <name evidence="1" type="ordered locus">VNG_6416H</name>
</gene>
<evidence type="ECO:0000313" key="3">
    <source>
        <dbReference type="Proteomes" id="UP000000554"/>
    </source>
</evidence>
<dbReference type="HOGENOM" id="CLU_843607_0_0_2"/>
<protein>
    <submittedName>
        <fullName evidence="2">Spurious ORF</fullName>
    </submittedName>
    <submittedName>
        <fullName evidence="1">Vng6416h</fullName>
    </submittedName>
</protein>
<reference evidence="1 3" key="1">
    <citation type="journal article" date="2000" name="Proc. Natl. Acad. Sci. U.S.A.">
        <title>Genome sequence of Halobacterium species NRC-1.</title>
        <authorList>
            <person name="Ng W.V."/>
            <person name="Kennedy S.P."/>
            <person name="Mahairas G.G."/>
            <person name="Berquist B."/>
            <person name="Pan M."/>
            <person name="Shukla H.D."/>
            <person name="Lasky S.R."/>
            <person name="Baliga N.S."/>
            <person name="Thorsson V."/>
            <person name="Sbrogna J."/>
            <person name="Swartzell S."/>
            <person name="Weir D."/>
            <person name="Hall J."/>
            <person name="Dahl T.A."/>
            <person name="Welti R."/>
            <person name="Goo Y.A."/>
            <person name="Leithauser B."/>
            <person name="Keller K."/>
            <person name="Cruz R."/>
            <person name="Danson M.J."/>
            <person name="Hough D.W."/>
            <person name="Maddocks D.G."/>
            <person name="Jablonski P.E."/>
            <person name="Krebs M.P."/>
            <person name="Angevine C.M."/>
            <person name="Dale H."/>
            <person name="Isenbarger T.A."/>
            <person name="Peck R.F."/>
            <person name="Pohlschroder M."/>
            <person name="Spudich J.L."/>
            <person name="Jung K.W."/>
            <person name="Alam M."/>
            <person name="Freitas T."/>
            <person name="Hou S."/>
            <person name="Daniels C.J."/>
            <person name="Dennis P.P."/>
            <person name="Omer A.D."/>
            <person name="Ebhardt H."/>
            <person name="Lowe T.M."/>
            <person name="Liang P."/>
            <person name="Riley M."/>
            <person name="Hood L."/>
            <person name="DasSarma S."/>
        </authorList>
    </citation>
    <scope>NUCLEOTIDE SEQUENCE [LARGE SCALE GENOMIC DNA]</scope>
    <source>
        <strain evidence="3">ATCC 700922 / JCM 11081 / NRC-1</strain>
        <strain evidence="1">NRC-1</strain>
        <plasmid evidence="3">Plasmid pNRC200</plasmid>
    </source>
</reference>